<gene>
    <name evidence="1" type="ORF">PHLCEN_2v7627</name>
</gene>
<dbReference type="AlphaFoldDB" id="A0A2R6NW09"/>
<comment type="caution">
    <text evidence="1">The sequence shown here is derived from an EMBL/GenBank/DDBJ whole genome shotgun (WGS) entry which is preliminary data.</text>
</comment>
<evidence type="ECO:0000313" key="1">
    <source>
        <dbReference type="EMBL" id="PSR77969.1"/>
    </source>
</evidence>
<accession>A0A2R6NW09</accession>
<protein>
    <submittedName>
        <fullName evidence="1">Uncharacterized protein</fullName>
    </submittedName>
</protein>
<sequence>MAPVTPKKAYNATTFITGYGNPGHLVATKPGGFFLRSPPQRVTHHGLARQGSFSPATFNSSLTPTEQKKVMKIRTQPAGRSVAHALVMETAFSAFLTRGGWTKEQAHEEDIEVYTILPRLGTGSDPRMVVVISKDNSLHADTMNESQTGYIYSPSKLLDKICHGDTKPSKSASSKSASSKSAQSQIRLFIRSGPTALRYKGIYQAYFDAKSDVWRNSSFEQKVNSQDKIFIAELTAKFEGLLLPEQTARIMEDYEAGTRRLRACILERKKYDDEFARELCKSGNAIAAFKPKDFKSYANGNGKGPQVFLDVPKAVEIPVRRPRHRAG</sequence>
<dbReference type="EMBL" id="MLYV02000765">
    <property type="protein sequence ID" value="PSR77969.1"/>
    <property type="molecule type" value="Genomic_DNA"/>
</dbReference>
<name>A0A2R6NW09_9APHY</name>
<dbReference type="Proteomes" id="UP000186601">
    <property type="component" value="Unassembled WGS sequence"/>
</dbReference>
<evidence type="ECO:0000313" key="2">
    <source>
        <dbReference type="Proteomes" id="UP000186601"/>
    </source>
</evidence>
<organism evidence="1 2">
    <name type="scientific">Hermanssonia centrifuga</name>
    <dbReference type="NCBI Taxonomy" id="98765"/>
    <lineage>
        <taxon>Eukaryota</taxon>
        <taxon>Fungi</taxon>
        <taxon>Dikarya</taxon>
        <taxon>Basidiomycota</taxon>
        <taxon>Agaricomycotina</taxon>
        <taxon>Agaricomycetes</taxon>
        <taxon>Polyporales</taxon>
        <taxon>Meruliaceae</taxon>
        <taxon>Hermanssonia</taxon>
    </lineage>
</organism>
<proteinExistence type="predicted"/>
<reference evidence="1 2" key="1">
    <citation type="submission" date="2018-02" db="EMBL/GenBank/DDBJ databases">
        <title>Genome sequence of the basidiomycete white-rot fungus Phlebia centrifuga.</title>
        <authorList>
            <person name="Granchi Z."/>
            <person name="Peng M."/>
            <person name="de Vries R.P."/>
            <person name="Hilden K."/>
            <person name="Makela M.R."/>
            <person name="Grigoriev I."/>
            <person name="Riley R."/>
        </authorList>
    </citation>
    <scope>NUCLEOTIDE SEQUENCE [LARGE SCALE GENOMIC DNA]</scope>
    <source>
        <strain evidence="1 2">FBCC195</strain>
    </source>
</reference>
<keyword evidence="2" id="KW-1185">Reference proteome</keyword>